<evidence type="ECO:0000313" key="2">
    <source>
        <dbReference type="WBParaSite" id="JU765_v2.g3456.t1"/>
    </source>
</evidence>
<accession>A0AC34R552</accession>
<proteinExistence type="predicted"/>
<evidence type="ECO:0000313" key="1">
    <source>
        <dbReference type="Proteomes" id="UP000887576"/>
    </source>
</evidence>
<dbReference type="Proteomes" id="UP000887576">
    <property type="component" value="Unplaced"/>
</dbReference>
<protein>
    <submittedName>
        <fullName evidence="2">Uncharacterized protein</fullName>
    </submittedName>
</protein>
<sequence length="286" mass="32619">MKIDGIKGKPPPTFRSSKLFSMPYDVDWYDSHTDAMGIDFGSTRIVCAVSRNHEIDFVKVDNTEEFMPNAISFEEKKPVFGSVALRHLKSNSPEAVIVDLKSALLDKNARKNHWLYSTCSFEKSVSYLLSTQEGYKSVSLKECLKLFVKKFADDATIHQSHFNGNKRVNKAVFTVPSMSKKAENKRFIMNIVEAAESAKIEILDIIEETQADLLYYLSEVDEKDLRHKKRILMIDLGDGTGIAREYTLFTSGLKKTKEVEDLLNGRTIDNLLFDYIMNKLKSMTFN</sequence>
<name>A0AC34R552_9BILA</name>
<dbReference type="WBParaSite" id="JU765_v2.g3456.t1">
    <property type="protein sequence ID" value="JU765_v2.g3456.t1"/>
    <property type="gene ID" value="JU765_v2.g3456"/>
</dbReference>
<organism evidence="1 2">
    <name type="scientific">Panagrolaimus sp. JU765</name>
    <dbReference type="NCBI Taxonomy" id="591449"/>
    <lineage>
        <taxon>Eukaryota</taxon>
        <taxon>Metazoa</taxon>
        <taxon>Ecdysozoa</taxon>
        <taxon>Nematoda</taxon>
        <taxon>Chromadorea</taxon>
        <taxon>Rhabditida</taxon>
        <taxon>Tylenchina</taxon>
        <taxon>Panagrolaimomorpha</taxon>
        <taxon>Panagrolaimoidea</taxon>
        <taxon>Panagrolaimidae</taxon>
        <taxon>Panagrolaimus</taxon>
    </lineage>
</organism>
<reference evidence="2" key="1">
    <citation type="submission" date="2022-11" db="UniProtKB">
        <authorList>
            <consortium name="WormBaseParasite"/>
        </authorList>
    </citation>
    <scope>IDENTIFICATION</scope>
</reference>